<accession>A0A645A252</accession>
<sequence length="676" mass="75797">MKIDKFLLTASMAYNKQASPNKGFSGYTGYDPMYNLLIWSAPDYDIRDYKDYWLIKNEVQNSSYTSTNNNPYFDRYERTHSINRDIFNGSVSLDYDFTSWLKGTVRSGFDIYSDRQDITVSKGSFQGAGSATVLAGGTQVWGESQRGSYNIGLGRGYSLNNDLLLSADKSFGDVRMESFIGGTIYYTQNDGMEARTQGGLTIPAFYSLKASVNPAAVSSVMYKQQVNSLYGRLALSWKSLLYGEATLRNDWSSTLSETTRSYLYPSLSGSFIVSELLPKYNWLSLWKLRGSWTASKTPAGVYSINSVYNITSNAWGNLSSAAYPSAIRGTDVLPESASTFEIGTAVNVLKNRASIDVAFYQKRMYDFLRWAPISPASGFTSNYINIDEEITRKGVEVTLNATPVVTQDWQWDVSLNWSKYARYYTQLDSVYSTDRPWVKVGERADHYVLNDYQKDPQGNIIHNNGLPLYSSYQSLFGYYDPDWLWGISSSLKYKDFTFGISLDGRVGGIAQTTTEMYMWRAGSHPQSVVAERFLDANQPGTKNYVGQGVKVVSGSATYDTYGNITSDNRTYAPNDVAVTYQTYINNLHRGTAWGGSPSTLDAYSTTFFKIREVSLSYTLPKSVVEKFRANNATLSAVGQNVFLWAKQFKYSDPDGGSDNFSDPSIRYLGFNLRVVF</sequence>
<keyword evidence="3" id="KW-0998">Cell outer membrane</keyword>
<comment type="subcellular location">
    <subcellularLocation>
        <location evidence="1">Cell outer membrane</location>
    </subcellularLocation>
</comment>
<dbReference type="EMBL" id="VSSQ01011608">
    <property type="protein sequence ID" value="MPM47265.1"/>
    <property type="molecule type" value="Genomic_DNA"/>
</dbReference>
<comment type="caution">
    <text evidence="4">The sequence shown here is derived from an EMBL/GenBank/DDBJ whole genome shotgun (WGS) entry which is preliminary data.</text>
</comment>
<dbReference type="Gene3D" id="2.40.170.20">
    <property type="entry name" value="TonB-dependent receptor, beta-barrel domain"/>
    <property type="match status" value="1"/>
</dbReference>
<evidence type="ECO:0000256" key="3">
    <source>
        <dbReference type="ARBA" id="ARBA00023237"/>
    </source>
</evidence>
<dbReference type="GO" id="GO:0009279">
    <property type="term" value="C:cell outer membrane"/>
    <property type="evidence" value="ECO:0007669"/>
    <property type="project" value="UniProtKB-SubCell"/>
</dbReference>
<organism evidence="4">
    <name type="scientific">bioreactor metagenome</name>
    <dbReference type="NCBI Taxonomy" id="1076179"/>
    <lineage>
        <taxon>unclassified sequences</taxon>
        <taxon>metagenomes</taxon>
        <taxon>ecological metagenomes</taxon>
    </lineage>
</organism>
<name>A0A645A252_9ZZZZ</name>
<keyword evidence="2" id="KW-0472">Membrane</keyword>
<protein>
    <recommendedName>
        <fullName evidence="5">TonB-dependent receptor SusC</fullName>
    </recommendedName>
</protein>
<dbReference type="AlphaFoldDB" id="A0A645A252"/>
<proteinExistence type="predicted"/>
<gene>
    <name evidence="4" type="ORF">SDC9_93973</name>
</gene>
<reference evidence="4" key="1">
    <citation type="submission" date="2019-08" db="EMBL/GenBank/DDBJ databases">
        <authorList>
            <person name="Kucharzyk K."/>
            <person name="Murdoch R.W."/>
            <person name="Higgins S."/>
            <person name="Loffler F."/>
        </authorList>
    </citation>
    <scope>NUCLEOTIDE SEQUENCE</scope>
</reference>
<evidence type="ECO:0000313" key="4">
    <source>
        <dbReference type="EMBL" id="MPM47265.1"/>
    </source>
</evidence>
<evidence type="ECO:0000256" key="2">
    <source>
        <dbReference type="ARBA" id="ARBA00023136"/>
    </source>
</evidence>
<dbReference type="SUPFAM" id="SSF56935">
    <property type="entry name" value="Porins"/>
    <property type="match status" value="1"/>
</dbReference>
<evidence type="ECO:0008006" key="5">
    <source>
        <dbReference type="Google" id="ProtNLM"/>
    </source>
</evidence>
<dbReference type="InterPro" id="IPR036942">
    <property type="entry name" value="Beta-barrel_TonB_sf"/>
</dbReference>
<evidence type="ECO:0000256" key="1">
    <source>
        <dbReference type="ARBA" id="ARBA00004442"/>
    </source>
</evidence>